<feature type="region of interest" description="Disordered" evidence="1">
    <location>
        <begin position="1"/>
        <end position="74"/>
    </location>
</feature>
<feature type="compositionally biased region" description="Basic and acidic residues" evidence="1">
    <location>
        <begin position="1"/>
        <end position="11"/>
    </location>
</feature>
<reference evidence="2" key="1">
    <citation type="submission" date="2023-10" db="EMBL/GenBank/DDBJ databases">
        <title>Genome assembly of Pristionchus species.</title>
        <authorList>
            <person name="Yoshida K."/>
            <person name="Sommer R.J."/>
        </authorList>
    </citation>
    <scope>NUCLEOTIDE SEQUENCE</scope>
    <source>
        <strain evidence="2">RS0144</strain>
    </source>
</reference>
<organism evidence="2 3">
    <name type="scientific">Pristionchus entomophagus</name>
    <dbReference type="NCBI Taxonomy" id="358040"/>
    <lineage>
        <taxon>Eukaryota</taxon>
        <taxon>Metazoa</taxon>
        <taxon>Ecdysozoa</taxon>
        <taxon>Nematoda</taxon>
        <taxon>Chromadorea</taxon>
        <taxon>Rhabditida</taxon>
        <taxon>Rhabditina</taxon>
        <taxon>Diplogasteromorpha</taxon>
        <taxon>Diplogasteroidea</taxon>
        <taxon>Neodiplogasteridae</taxon>
        <taxon>Pristionchus</taxon>
    </lineage>
</organism>
<feature type="compositionally biased region" description="Basic and acidic residues" evidence="1">
    <location>
        <begin position="38"/>
        <end position="59"/>
    </location>
</feature>
<evidence type="ECO:0000313" key="2">
    <source>
        <dbReference type="EMBL" id="GMS86791.1"/>
    </source>
</evidence>
<accession>A0AAV5SUG2</accession>
<feature type="non-terminal residue" evidence="2">
    <location>
        <position position="74"/>
    </location>
</feature>
<comment type="caution">
    <text evidence="2">The sequence shown here is derived from an EMBL/GenBank/DDBJ whole genome shotgun (WGS) entry which is preliminary data.</text>
</comment>
<keyword evidence="3" id="KW-1185">Reference proteome</keyword>
<proteinExistence type="predicted"/>
<evidence type="ECO:0000256" key="1">
    <source>
        <dbReference type="SAM" id="MobiDB-lite"/>
    </source>
</evidence>
<feature type="non-terminal residue" evidence="2">
    <location>
        <position position="1"/>
    </location>
</feature>
<dbReference type="Proteomes" id="UP001432027">
    <property type="component" value="Unassembled WGS sequence"/>
</dbReference>
<gene>
    <name evidence="2" type="ORF">PENTCL1PPCAC_8966</name>
</gene>
<protein>
    <submittedName>
        <fullName evidence="2">Uncharacterized protein</fullName>
    </submittedName>
</protein>
<dbReference type="AlphaFoldDB" id="A0AAV5SUG2"/>
<sequence>SELVSHRERSGWRSGARRRNGGDDDGPAIHLPCSSEGVRYRAMDEGRGTASGDPRRLLDHGAPQRPTTVARAAQ</sequence>
<evidence type="ECO:0000313" key="3">
    <source>
        <dbReference type="Proteomes" id="UP001432027"/>
    </source>
</evidence>
<name>A0AAV5SUG2_9BILA</name>
<dbReference type="EMBL" id="BTSX01000002">
    <property type="protein sequence ID" value="GMS86791.1"/>
    <property type="molecule type" value="Genomic_DNA"/>
</dbReference>